<feature type="domain" description="Retroviral polymerase SH3-like" evidence="3">
    <location>
        <begin position="269"/>
        <end position="314"/>
    </location>
</feature>
<sequence length="1581" mass="180517">MHLTESCWIKAMQEELKSLKQFHTWIIIPRPDRVMIITLKWIYKVKLDELGGVLKNKAHLVARGYRQEEGIDFEESFAPVARLEAIRIFIAFAAHMNMIVYQIDVKIVFSNGILREEVYISQSPRGIFLNQSKYALESLKKYDMETYDPMDTPTVEKSKLDKDPQEKAVDPTRYYGMIGTLMYLTSSRPNLVFAVCMCAWHIDIRHHFIMEQVENGVVEMCFVRTEYQLADIFTKPLARERLEFLINKLGMRSMSPETLKKLADEEEDEDLGKLKPNADIGIFISYAPTKKAFRIYNKRTRLIIETIHVDFDDLTIIASEQFGLGPGTKLLTLGTISSGLVQNIPSPTSYVPPKGTIGKNYIAPEPAVSTEADHDIEVAHMDNNPYVVIPNNVHSVNQPPEHINKWTKDHQLDNELVPCLDRVMIITLKWIYKVKLDELGGVLKNKAHLVARGYCQEEGINFKESFAPVARLETTRIFIAFTAYMNMIVYQMDVKTPFLNGILCEKVYVSQPDGFVDPKNPNHVYKLKKVLHGLKQAPRAIMNPQETQQVVARDEKWVPSIERAFTISADVPEIFMQQFWYTIKKVKDSKSYEFLDVLHERPQGSLPSNTKPNPRKQVNSITTRSGLTTTEPSILPPVPPSPRVEVEKEHETLMDEVHITSPTSTAHVPPSGIQPVSTTKPKQLHFDISLMDALTQIPKYHKVLKDLLKDKEKLVELANTPINAECSAILLNKVPEKLKDPGKFLIPYVLQDLGRPSLRTEKSLVDLYEEELTLRVGKEEVVFYTDKSSRNNLRDIQSIHCINIIDFSKDKPISSSTTSYSNLSLPSYESFFFDIKEKSSGSTTSQSDHSLPNYESFCFDVDHIEEKSSGNTISHSDLSILEYDSFHFDLSIDPLPPADRSDSQLKEFVDELAHIISPPDFNPFLEIPSDKSKDYYYRYIFDESFLLANKKCIVDAETFRKILDICPRVEGEEFTPVQDGDDTLTFLTDLGYKGPLYKHTNIENVDYPELIWEDLAFQIDHKKEKKSRRKTMTFPRFTKVIINHFLKQHKSPFNLKYQHYHTIKDDGIVRRLKFVRIREDYQEYGLVIPDMMLNDTIIPLESYQMFLKYSTGQILPKKSRGKGSQGKKTVDASQETVDVSEESETEPAKRRTTSRSVVKKKVTFFAGDNIIPDPGVALDLGKFISINEAEEVEAARQVHATHARIVTESIPEPAKKKTGSRSNKSVVIQDTPSAPKSKLAASKPKLKGVQSLYPEEQEAADVMQALKERVLNESTVIFATTSEGTESEYSEEDLSEEEEIDWIDYEEDNKKKDDTNDDKSIDLEMTDDEETDDEVLQGKEQVNDDEDEEMLNAKVKDSRKGDAEMSDVAKADAEKIDEEKDDSKKAELPPTIKDTRYAEISSLLDIKIQSEVPHIQSPFVLKILKIKKEQAEKQKMPMYTIKSTDKEALKEYDSENALYQTMHENKSFNRNLANHKLYHALMEALIEDENAMDIGVADTGKKTKRRRTKESESFKKPSTTKETPKRKASSKGSKTGKSDSATRIVLKNLLPDWLVEEPIAEVVMDDMGEDVIRNDDQPQDT</sequence>
<feature type="region of interest" description="Disordered" evidence="1">
    <location>
        <begin position="1497"/>
        <end position="1541"/>
    </location>
</feature>
<feature type="region of interest" description="Disordered" evidence="1">
    <location>
        <begin position="1206"/>
        <end position="1245"/>
    </location>
</feature>
<feature type="compositionally biased region" description="Low complexity" evidence="1">
    <location>
        <begin position="1530"/>
        <end position="1541"/>
    </location>
</feature>
<feature type="compositionally biased region" description="Polar residues" evidence="1">
    <location>
        <begin position="605"/>
        <end position="630"/>
    </location>
</feature>
<evidence type="ECO:0000313" key="4">
    <source>
        <dbReference type="EMBL" id="GJT91219.1"/>
    </source>
</evidence>
<feature type="compositionally biased region" description="Polar residues" evidence="1">
    <location>
        <begin position="1220"/>
        <end position="1231"/>
    </location>
</feature>
<feature type="compositionally biased region" description="Acidic residues" evidence="1">
    <location>
        <begin position="1324"/>
        <end position="1335"/>
    </location>
</feature>
<proteinExistence type="predicted"/>
<dbReference type="PANTHER" id="PTHR11439">
    <property type="entry name" value="GAG-POL-RELATED RETROTRANSPOSON"/>
    <property type="match status" value="1"/>
</dbReference>
<evidence type="ECO:0000313" key="5">
    <source>
        <dbReference type="Proteomes" id="UP001151760"/>
    </source>
</evidence>
<evidence type="ECO:0000259" key="3">
    <source>
        <dbReference type="Pfam" id="PF25597"/>
    </source>
</evidence>
<name>A0ABQ5HUI1_9ASTR</name>
<accession>A0ABQ5HUI1</accession>
<organism evidence="4 5">
    <name type="scientific">Tanacetum coccineum</name>
    <dbReference type="NCBI Taxonomy" id="301880"/>
    <lineage>
        <taxon>Eukaryota</taxon>
        <taxon>Viridiplantae</taxon>
        <taxon>Streptophyta</taxon>
        <taxon>Embryophyta</taxon>
        <taxon>Tracheophyta</taxon>
        <taxon>Spermatophyta</taxon>
        <taxon>Magnoliopsida</taxon>
        <taxon>eudicotyledons</taxon>
        <taxon>Gunneridae</taxon>
        <taxon>Pentapetalae</taxon>
        <taxon>asterids</taxon>
        <taxon>campanulids</taxon>
        <taxon>Asterales</taxon>
        <taxon>Asteraceae</taxon>
        <taxon>Asteroideae</taxon>
        <taxon>Anthemideae</taxon>
        <taxon>Anthemidinae</taxon>
        <taxon>Tanacetum</taxon>
    </lineage>
</organism>
<dbReference type="Pfam" id="PF07727">
    <property type="entry name" value="RVT_2"/>
    <property type="match status" value="2"/>
</dbReference>
<feature type="region of interest" description="Disordered" evidence="1">
    <location>
        <begin position="1117"/>
        <end position="1153"/>
    </location>
</feature>
<evidence type="ECO:0000256" key="1">
    <source>
        <dbReference type="SAM" id="MobiDB-lite"/>
    </source>
</evidence>
<feature type="compositionally biased region" description="Acidic residues" evidence="1">
    <location>
        <begin position="1285"/>
        <end position="1307"/>
    </location>
</feature>
<comment type="caution">
    <text evidence="4">The sequence shown here is derived from an EMBL/GenBank/DDBJ whole genome shotgun (WGS) entry which is preliminary data.</text>
</comment>
<reference evidence="4" key="1">
    <citation type="journal article" date="2022" name="Int. J. Mol. Sci.">
        <title>Draft Genome of Tanacetum Coccineum: Genomic Comparison of Closely Related Tanacetum-Family Plants.</title>
        <authorList>
            <person name="Yamashiro T."/>
            <person name="Shiraishi A."/>
            <person name="Nakayama K."/>
            <person name="Satake H."/>
        </authorList>
    </citation>
    <scope>NUCLEOTIDE SEQUENCE</scope>
</reference>
<dbReference type="Pfam" id="PF25597">
    <property type="entry name" value="SH3_retrovirus"/>
    <property type="match status" value="1"/>
</dbReference>
<dbReference type="Proteomes" id="UP001151760">
    <property type="component" value="Unassembled WGS sequence"/>
</dbReference>
<feature type="compositionally biased region" description="Basic and acidic residues" evidence="1">
    <location>
        <begin position="1308"/>
        <end position="1322"/>
    </location>
</feature>
<dbReference type="EMBL" id="BQNB010019997">
    <property type="protein sequence ID" value="GJT91219.1"/>
    <property type="molecule type" value="Genomic_DNA"/>
</dbReference>
<keyword evidence="5" id="KW-1185">Reference proteome</keyword>
<gene>
    <name evidence="4" type="ORF">Tco_1080064</name>
</gene>
<feature type="region of interest" description="Disordered" evidence="1">
    <location>
        <begin position="602"/>
        <end position="643"/>
    </location>
</feature>
<protein>
    <submittedName>
        <fullName evidence="4">Retrovirus-related pol polyprotein from transposon TNT 1-94</fullName>
    </submittedName>
</protein>
<evidence type="ECO:0000259" key="2">
    <source>
        <dbReference type="Pfam" id="PF07727"/>
    </source>
</evidence>
<feature type="domain" description="Reverse transcriptase Ty1/copia-type" evidence="2">
    <location>
        <begin position="23"/>
        <end position="131"/>
    </location>
</feature>
<feature type="compositionally biased region" description="Low complexity" evidence="1">
    <location>
        <begin position="1232"/>
        <end position="1243"/>
    </location>
</feature>
<dbReference type="InterPro" id="IPR013103">
    <property type="entry name" value="RVT_2"/>
</dbReference>
<reference evidence="4" key="2">
    <citation type="submission" date="2022-01" db="EMBL/GenBank/DDBJ databases">
        <authorList>
            <person name="Yamashiro T."/>
            <person name="Shiraishi A."/>
            <person name="Satake H."/>
            <person name="Nakayama K."/>
        </authorList>
    </citation>
    <scope>NUCLEOTIDE SEQUENCE</scope>
</reference>
<feature type="domain" description="Reverse transcriptase Ty1/copia-type" evidence="2">
    <location>
        <begin position="423"/>
        <end position="541"/>
    </location>
</feature>
<feature type="region of interest" description="Disordered" evidence="1">
    <location>
        <begin position="1278"/>
        <end position="1390"/>
    </location>
</feature>
<feature type="compositionally biased region" description="Basic and acidic residues" evidence="1">
    <location>
        <begin position="1354"/>
        <end position="1390"/>
    </location>
</feature>
<dbReference type="InterPro" id="IPR057670">
    <property type="entry name" value="SH3_retrovirus"/>
</dbReference>
<dbReference type="PANTHER" id="PTHR11439:SF509">
    <property type="entry name" value="RNA-DIRECTED DNA POLYMERASE"/>
    <property type="match status" value="1"/>
</dbReference>